<evidence type="ECO:0000259" key="2">
    <source>
        <dbReference type="Pfam" id="PF08387"/>
    </source>
</evidence>
<dbReference type="Proteomes" id="UP001206925">
    <property type="component" value="Unassembled WGS sequence"/>
</dbReference>
<dbReference type="SUPFAM" id="SSF81383">
    <property type="entry name" value="F-box domain"/>
    <property type="match status" value="1"/>
</dbReference>
<dbReference type="Pfam" id="PF00646">
    <property type="entry name" value="F-box"/>
    <property type="match status" value="1"/>
</dbReference>
<dbReference type="SUPFAM" id="SSF52047">
    <property type="entry name" value="RNI-like"/>
    <property type="match status" value="1"/>
</dbReference>
<keyword evidence="4" id="KW-1185">Reference proteome</keyword>
<name>A0AAD5D810_AMBAR</name>
<accession>A0AAD5D810</accession>
<feature type="domain" description="F-box" evidence="1">
    <location>
        <begin position="165"/>
        <end position="201"/>
    </location>
</feature>
<dbReference type="InterPro" id="IPR006566">
    <property type="entry name" value="FBD"/>
</dbReference>
<dbReference type="InterPro" id="IPR036047">
    <property type="entry name" value="F-box-like_dom_sf"/>
</dbReference>
<evidence type="ECO:0000259" key="1">
    <source>
        <dbReference type="Pfam" id="PF00646"/>
    </source>
</evidence>
<feature type="domain" description="FBD" evidence="2">
    <location>
        <begin position="378"/>
        <end position="414"/>
    </location>
</feature>
<feature type="non-terminal residue" evidence="3">
    <location>
        <position position="1"/>
    </location>
</feature>
<proteinExistence type="predicted"/>
<dbReference type="Pfam" id="PF08387">
    <property type="entry name" value="FBD"/>
    <property type="match status" value="1"/>
</dbReference>
<protein>
    <recommendedName>
        <fullName evidence="5">F-box domain-containing protein</fullName>
    </recommendedName>
</protein>
<dbReference type="Gene3D" id="3.80.10.10">
    <property type="entry name" value="Ribonuclease Inhibitor"/>
    <property type="match status" value="1"/>
</dbReference>
<evidence type="ECO:0000313" key="3">
    <source>
        <dbReference type="EMBL" id="KAI7756076.1"/>
    </source>
</evidence>
<dbReference type="AlphaFoldDB" id="A0AAD5D810"/>
<dbReference type="InterPro" id="IPR001810">
    <property type="entry name" value="F-box_dom"/>
</dbReference>
<dbReference type="EMBL" id="JAMZMK010000605">
    <property type="protein sequence ID" value="KAI7756076.1"/>
    <property type="molecule type" value="Genomic_DNA"/>
</dbReference>
<evidence type="ECO:0008006" key="5">
    <source>
        <dbReference type="Google" id="ProtNLM"/>
    </source>
</evidence>
<dbReference type="PANTHER" id="PTHR31639:SF315">
    <property type="entry name" value="LEUCINE-RICH REPEAT DOMAIN SUPERFAMILY, F-BOX-LIKE DOMAIN SUPERFAMILY"/>
    <property type="match status" value="1"/>
</dbReference>
<dbReference type="PANTHER" id="PTHR31639">
    <property type="entry name" value="F-BOX PROTEIN-LIKE"/>
    <property type="match status" value="1"/>
</dbReference>
<evidence type="ECO:0000313" key="4">
    <source>
        <dbReference type="Proteomes" id="UP001206925"/>
    </source>
</evidence>
<reference evidence="3" key="1">
    <citation type="submission" date="2022-06" db="EMBL/GenBank/DDBJ databases">
        <title>Uncovering the hologenomic basis of an extraordinary plant invasion.</title>
        <authorList>
            <person name="Bieker V.C."/>
            <person name="Martin M.D."/>
            <person name="Gilbert T."/>
            <person name="Hodgins K."/>
            <person name="Battlay P."/>
            <person name="Petersen B."/>
            <person name="Wilson J."/>
        </authorList>
    </citation>
    <scope>NUCLEOTIDE SEQUENCE</scope>
    <source>
        <strain evidence="3">AA19_3_7</strain>
        <tissue evidence="3">Leaf</tissue>
    </source>
</reference>
<organism evidence="3 4">
    <name type="scientific">Ambrosia artemisiifolia</name>
    <name type="common">Common ragweed</name>
    <dbReference type="NCBI Taxonomy" id="4212"/>
    <lineage>
        <taxon>Eukaryota</taxon>
        <taxon>Viridiplantae</taxon>
        <taxon>Streptophyta</taxon>
        <taxon>Embryophyta</taxon>
        <taxon>Tracheophyta</taxon>
        <taxon>Spermatophyta</taxon>
        <taxon>Magnoliopsida</taxon>
        <taxon>eudicotyledons</taxon>
        <taxon>Gunneridae</taxon>
        <taxon>Pentapetalae</taxon>
        <taxon>asterids</taxon>
        <taxon>campanulids</taxon>
        <taxon>Asterales</taxon>
        <taxon>Asteraceae</taxon>
        <taxon>Asteroideae</taxon>
        <taxon>Heliantheae alliance</taxon>
        <taxon>Heliantheae</taxon>
        <taxon>Ambrosia</taxon>
    </lineage>
</organism>
<gene>
    <name evidence="3" type="ORF">M8C21_015515</name>
</gene>
<dbReference type="InterPro" id="IPR032675">
    <property type="entry name" value="LRR_dom_sf"/>
</dbReference>
<sequence>MKAKRDARGGRKRVLSIFKSSLVPNIQVRNFTFFRLGDLAKMNFMMGETLLAPSLELTTSTVDQKNVSFCFHPKFVKNHSIFFIHLRQDDEDDVKNAFTGKGASFHKNLDQKLGLKNSASEATEMFTVTQVSLHFNSVSASVQRKQPEMKAKRLSRAQRLDIITTLPQNIIEIILCLLPIEEAARTSILSREWRFKWTKIPKLVFDNYTVKRSTEKWNLSNWNQRSDLERKRRDKEMRCKLFYAIHQVLLQHQGPIQEFSLSMQVDETCFEIDQIILHLARNHTLKRLTLAHCDYSAQDWGPGEFPPTLINLKYFCIEELCFGPSNGFAFLGVLFKCSPNLEKIRLEIETDDGYDEIESTEIEEEFSLILEKYSNVWLEHLSELEILHYRNEKLELDLLKFILARSPNLKKVKFGTWMFDLRKDLKMLKTLLRPPRASPLKTYLMLKESQTLFLDSVVATIVYLTQVSLHFNSVSASVQQKQPEMKAKRSSRARRLSKARQLDIITTLPQNIIEIILCLLPIEEAART</sequence>
<comment type="caution">
    <text evidence="3">The sequence shown here is derived from an EMBL/GenBank/DDBJ whole genome shotgun (WGS) entry which is preliminary data.</text>
</comment>